<evidence type="ECO:0000256" key="1">
    <source>
        <dbReference type="SAM" id="MobiDB-lite"/>
    </source>
</evidence>
<accession>A0A2Z7D2E8</accession>
<organism evidence="2 3">
    <name type="scientific">Dorcoceras hygrometricum</name>
    <dbReference type="NCBI Taxonomy" id="472368"/>
    <lineage>
        <taxon>Eukaryota</taxon>
        <taxon>Viridiplantae</taxon>
        <taxon>Streptophyta</taxon>
        <taxon>Embryophyta</taxon>
        <taxon>Tracheophyta</taxon>
        <taxon>Spermatophyta</taxon>
        <taxon>Magnoliopsida</taxon>
        <taxon>eudicotyledons</taxon>
        <taxon>Gunneridae</taxon>
        <taxon>Pentapetalae</taxon>
        <taxon>asterids</taxon>
        <taxon>lamiids</taxon>
        <taxon>Lamiales</taxon>
        <taxon>Gesneriaceae</taxon>
        <taxon>Didymocarpoideae</taxon>
        <taxon>Trichosporeae</taxon>
        <taxon>Loxocarpinae</taxon>
        <taxon>Dorcoceras</taxon>
    </lineage>
</organism>
<feature type="region of interest" description="Disordered" evidence="1">
    <location>
        <begin position="70"/>
        <end position="91"/>
    </location>
</feature>
<proteinExistence type="predicted"/>
<keyword evidence="3" id="KW-1185">Reference proteome</keyword>
<evidence type="ECO:0000313" key="3">
    <source>
        <dbReference type="Proteomes" id="UP000250235"/>
    </source>
</evidence>
<protein>
    <submittedName>
        <fullName evidence="2">Uncharacterized protein</fullName>
    </submittedName>
</protein>
<reference evidence="2 3" key="1">
    <citation type="journal article" date="2015" name="Proc. Natl. Acad. Sci. U.S.A.">
        <title>The resurrection genome of Boea hygrometrica: A blueprint for survival of dehydration.</title>
        <authorList>
            <person name="Xiao L."/>
            <person name="Yang G."/>
            <person name="Zhang L."/>
            <person name="Yang X."/>
            <person name="Zhao S."/>
            <person name="Ji Z."/>
            <person name="Zhou Q."/>
            <person name="Hu M."/>
            <person name="Wang Y."/>
            <person name="Chen M."/>
            <person name="Xu Y."/>
            <person name="Jin H."/>
            <person name="Xiao X."/>
            <person name="Hu G."/>
            <person name="Bao F."/>
            <person name="Hu Y."/>
            <person name="Wan P."/>
            <person name="Li L."/>
            <person name="Deng X."/>
            <person name="Kuang T."/>
            <person name="Xiang C."/>
            <person name="Zhu J.K."/>
            <person name="Oliver M.J."/>
            <person name="He Y."/>
        </authorList>
    </citation>
    <scope>NUCLEOTIDE SEQUENCE [LARGE SCALE GENOMIC DNA]</scope>
    <source>
        <strain evidence="3">cv. XS01</strain>
    </source>
</reference>
<dbReference type="EMBL" id="KQ991746">
    <property type="protein sequence ID" value="KZV51326.1"/>
    <property type="molecule type" value="Genomic_DNA"/>
</dbReference>
<evidence type="ECO:0000313" key="2">
    <source>
        <dbReference type="EMBL" id="KZV51326.1"/>
    </source>
</evidence>
<sequence>MLPRRGRGRTARRSTEESWASESDEDVQQNIPLRRRERHAEIAVDNRQSGPRPEPRLLRQDALEALTRSARMDSPRRTAGNKFPAKIGGGGAWAAARRRELREGGGGFVLGLGQVV</sequence>
<dbReference type="Proteomes" id="UP000250235">
    <property type="component" value="Unassembled WGS sequence"/>
</dbReference>
<name>A0A2Z7D2E8_9LAMI</name>
<feature type="region of interest" description="Disordered" evidence="1">
    <location>
        <begin position="1"/>
        <end position="58"/>
    </location>
</feature>
<feature type="compositionally biased region" description="Basic residues" evidence="1">
    <location>
        <begin position="1"/>
        <end position="12"/>
    </location>
</feature>
<gene>
    <name evidence="2" type="ORF">F511_05320</name>
</gene>
<dbReference type="AlphaFoldDB" id="A0A2Z7D2E8"/>